<evidence type="ECO:0000256" key="5">
    <source>
        <dbReference type="ARBA" id="ARBA00023136"/>
    </source>
</evidence>
<keyword evidence="5 7" id="KW-0472">Membrane</keyword>
<dbReference type="AlphaFoldDB" id="A0A9D2EJ65"/>
<proteinExistence type="inferred from homology"/>
<name>A0A9D2EJ65_9FIRM</name>
<evidence type="ECO:0000256" key="2">
    <source>
        <dbReference type="ARBA" id="ARBA00022475"/>
    </source>
</evidence>
<evidence type="ECO:0000259" key="8">
    <source>
        <dbReference type="Pfam" id="PF02687"/>
    </source>
</evidence>
<feature type="transmembrane region" description="Helical" evidence="7">
    <location>
        <begin position="589"/>
        <end position="608"/>
    </location>
</feature>
<keyword evidence="4 7" id="KW-1133">Transmembrane helix</keyword>
<evidence type="ECO:0000256" key="1">
    <source>
        <dbReference type="ARBA" id="ARBA00004651"/>
    </source>
</evidence>
<feature type="transmembrane region" description="Helical" evidence="7">
    <location>
        <begin position="160"/>
        <end position="184"/>
    </location>
</feature>
<feature type="domain" description="ABC3 transporter permease C-terminal" evidence="8">
    <location>
        <begin position="545"/>
        <end position="655"/>
    </location>
</feature>
<feature type="transmembrane region" description="Helical" evidence="7">
    <location>
        <begin position="541"/>
        <end position="568"/>
    </location>
</feature>
<dbReference type="Proteomes" id="UP000824049">
    <property type="component" value="Unassembled WGS sequence"/>
</dbReference>
<dbReference type="Pfam" id="PF02687">
    <property type="entry name" value="FtsX"/>
    <property type="match status" value="2"/>
</dbReference>
<comment type="similarity">
    <text evidence="6">Belongs to the ABC-4 integral membrane protein family.</text>
</comment>
<feature type="domain" description="ABC3 transporter permease C-terminal" evidence="8">
    <location>
        <begin position="68"/>
        <end position="194"/>
    </location>
</feature>
<sequence length="673" mass="73677">MWNSFSFRYIKENRTASLLLAGAAFLSSLLLSLMTTLAYNLWMDYVKQQAAKGVTDIRPTTLFIVYGVVLALICAALIAMIHNAFAVSMGSRLQHLGILKSVGATPRQIRTFLVQEAAALCVLPILLGTAIGVGICYMFVEQTIGLGQSLGLDVDYNVSFEYHILVAVISLAAAFLTAVLSAWIPARKISRLSPMEAIFGGVEPQAEKMRSFRLLSKTFGVYGELARKSIYNRRKSMRAATFVLFLSFIGFFIFLSAETISGLSTQETYYEKYHDTWDIMLTKEAGTEDEQSADAAQVGNAQTMQSAGADSLLETLRAVPGVSRCISYQVIDTTLFLPEDMLSEELKQIGVETLLPEAERANVAGQEGWRTAVHLFVLDEQSFAGYCEDHNISSDAGAVAVNLLWDDRESDYMNRKYLPFVADDSGELYPGENASEPVLYYDACTDDIPAIREELEQKALNLVLSENAFRPLAEILSEAGTFSGAETNYNIYLEEAIREKKAESEAVREAIAALTPDEGYTLEGRIQEEASDQAARKGLRIVMGVLAALLACVGIAGILSATLGQIYQRKKEFARYLSVGVSPKDMQKLLFLEGLFIIGRPFLIAVIIDVPVTALLLQMSPPTAGQFISHLPLVPVLIFLCISAGAVSLAYLAAARSICQGDLVEILKDETMV</sequence>
<feature type="transmembrane region" description="Helical" evidence="7">
    <location>
        <begin position="628"/>
        <end position="653"/>
    </location>
</feature>
<evidence type="ECO:0000256" key="7">
    <source>
        <dbReference type="SAM" id="Phobius"/>
    </source>
</evidence>
<dbReference type="InterPro" id="IPR050250">
    <property type="entry name" value="Macrolide_Exporter_MacB"/>
</dbReference>
<comment type="caution">
    <text evidence="9">The sequence shown here is derived from an EMBL/GenBank/DDBJ whole genome shotgun (WGS) entry which is preliminary data.</text>
</comment>
<feature type="transmembrane region" description="Helical" evidence="7">
    <location>
        <begin position="62"/>
        <end position="85"/>
    </location>
</feature>
<reference evidence="9" key="2">
    <citation type="submission" date="2021-04" db="EMBL/GenBank/DDBJ databases">
        <authorList>
            <person name="Gilroy R."/>
        </authorList>
    </citation>
    <scope>NUCLEOTIDE SEQUENCE</scope>
    <source>
        <strain evidence="9">CHK179-28034</strain>
    </source>
</reference>
<dbReference type="GO" id="GO:0022857">
    <property type="term" value="F:transmembrane transporter activity"/>
    <property type="evidence" value="ECO:0007669"/>
    <property type="project" value="TreeGrafter"/>
</dbReference>
<feature type="transmembrane region" description="Helical" evidence="7">
    <location>
        <begin position="117"/>
        <end position="140"/>
    </location>
</feature>
<dbReference type="InterPro" id="IPR003838">
    <property type="entry name" value="ABC3_permease_C"/>
</dbReference>
<evidence type="ECO:0000313" key="10">
    <source>
        <dbReference type="Proteomes" id="UP000824049"/>
    </source>
</evidence>
<evidence type="ECO:0000256" key="6">
    <source>
        <dbReference type="ARBA" id="ARBA00038076"/>
    </source>
</evidence>
<accession>A0A9D2EJ65</accession>
<evidence type="ECO:0000313" key="9">
    <source>
        <dbReference type="EMBL" id="HIZ38326.1"/>
    </source>
</evidence>
<dbReference type="EMBL" id="DXBR01000001">
    <property type="protein sequence ID" value="HIZ38326.1"/>
    <property type="molecule type" value="Genomic_DNA"/>
</dbReference>
<feature type="transmembrane region" description="Helical" evidence="7">
    <location>
        <begin position="237"/>
        <end position="257"/>
    </location>
</feature>
<dbReference type="PANTHER" id="PTHR30572:SF4">
    <property type="entry name" value="ABC TRANSPORTER PERMEASE YTRF"/>
    <property type="match status" value="1"/>
</dbReference>
<evidence type="ECO:0000256" key="3">
    <source>
        <dbReference type="ARBA" id="ARBA00022692"/>
    </source>
</evidence>
<reference evidence="9" key="1">
    <citation type="journal article" date="2021" name="PeerJ">
        <title>Extensive microbial diversity within the chicken gut microbiome revealed by metagenomics and culture.</title>
        <authorList>
            <person name="Gilroy R."/>
            <person name="Ravi A."/>
            <person name="Getino M."/>
            <person name="Pursley I."/>
            <person name="Horton D.L."/>
            <person name="Alikhan N.F."/>
            <person name="Baker D."/>
            <person name="Gharbi K."/>
            <person name="Hall N."/>
            <person name="Watson M."/>
            <person name="Adriaenssens E.M."/>
            <person name="Foster-Nyarko E."/>
            <person name="Jarju S."/>
            <person name="Secka A."/>
            <person name="Antonio M."/>
            <person name="Oren A."/>
            <person name="Chaudhuri R.R."/>
            <person name="La Ragione R."/>
            <person name="Hildebrand F."/>
            <person name="Pallen M.J."/>
        </authorList>
    </citation>
    <scope>NUCLEOTIDE SEQUENCE</scope>
    <source>
        <strain evidence="9">CHK179-28034</strain>
    </source>
</reference>
<organism evidence="9 10">
    <name type="scientific">Candidatus Anaerobutyricum stercoris</name>
    <dbReference type="NCBI Taxonomy" id="2838457"/>
    <lineage>
        <taxon>Bacteria</taxon>
        <taxon>Bacillati</taxon>
        <taxon>Bacillota</taxon>
        <taxon>Clostridia</taxon>
        <taxon>Lachnospirales</taxon>
        <taxon>Lachnospiraceae</taxon>
        <taxon>Anaerobutyricum</taxon>
    </lineage>
</organism>
<dbReference type="PANTHER" id="PTHR30572">
    <property type="entry name" value="MEMBRANE COMPONENT OF TRANSPORTER-RELATED"/>
    <property type="match status" value="1"/>
</dbReference>
<dbReference type="GO" id="GO:0005886">
    <property type="term" value="C:plasma membrane"/>
    <property type="evidence" value="ECO:0007669"/>
    <property type="project" value="UniProtKB-SubCell"/>
</dbReference>
<protein>
    <submittedName>
        <fullName evidence="9">ABC transporter permease</fullName>
    </submittedName>
</protein>
<keyword evidence="2" id="KW-1003">Cell membrane</keyword>
<keyword evidence="3 7" id="KW-0812">Transmembrane</keyword>
<gene>
    <name evidence="9" type="ORF">H9968_00130</name>
</gene>
<comment type="subcellular location">
    <subcellularLocation>
        <location evidence="1">Cell membrane</location>
        <topology evidence="1">Multi-pass membrane protein</topology>
    </subcellularLocation>
</comment>
<evidence type="ECO:0000256" key="4">
    <source>
        <dbReference type="ARBA" id="ARBA00022989"/>
    </source>
</evidence>